<organism evidence="5 6">
    <name type="scientific">Rhinocladiella mackenziei CBS 650.93</name>
    <dbReference type="NCBI Taxonomy" id="1442369"/>
    <lineage>
        <taxon>Eukaryota</taxon>
        <taxon>Fungi</taxon>
        <taxon>Dikarya</taxon>
        <taxon>Ascomycota</taxon>
        <taxon>Pezizomycotina</taxon>
        <taxon>Eurotiomycetes</taxon>
        <taxon>Chaetothyriomycetidae</taxon>
        <taxon>Chaetothyriales</taxon>
        <taxon>Herpotrichiellaceae</taxon>
        <taxon>Rhinocladiella</taxon>
    </lineage>
</organism>
<protein>
    <submittedName>
        <fullName evidence="5">Rhinocladiella mackenziei CBS 650.93 unplaced genomic scaffold supercont1.1, whole genome shotgun sequence</fullName>
    </submittedName>
</protein>
<dbReference type="PRINTS" id="PR00368">
    <property type="entry name" value="FADPNR"/>
</dbReference>
<evidence type="ECO:0000313" key="5">
    <source>
        <dbReference type="EMBL" id="KIX09577.1"/>
    </source>
</evidence>
<dbReference type="Gene3D" id="3.50.50.60">
    <property type="entry name" value="FAD/NAD(P)-binding domain"/>
    <property type="match status" value="2"/>
</dbReference>
<dbReference type="Pfam" id="PF07992">
    <property type="entry name" value="Pyr_redox_2"/>
    <property type="match status" value="2"/>
</dbReference>
<dbReference type="PRINTS" id="PR00469">
    <property type="entry name" value="PNDRDTASEII"/>
</dbReference>
<proteinExistence type="inferred from homology"/>
<dbReference type="InterPro" id="IPR036188">
    <property type="entry name" value="FAD/NAD-bd_sf"/>
</dbReference>
<feature type="domain" description="FAD/NAD(P)-binding" evidence="4">
    <location>
        <begin position="10"/>
        <end position="130"/>
    </location>
</feature>
<dbReference type="Proteomes" id="UP000053617">
    <property type="component" value="Unassembled WGS sequence"/>
</dbReference>
<sequence length="314" mass="34141">MVESHDDVVDTLIIGGGPAGLATALYLAQYLNSAIIFDSPQHSKHAIRTHAVPTWDKRTLADLCKAARKEIASHYSTVRFEQRTIHCVNKLTSSYFEARDAEGRRWYGKTVVLAVGVRYLLPDIPGYDTCWLGGSCQCPHWGGRSTLDHLPTAGVLATGENMTAEQAVAEACMIRRLVENVVIYTDGNLELAVAIEASLATANIGKVSTDSRPIERLSKGIKLNCLTVEFGNGPPRHQGFLLHNPKTEIDGPFTRQLGLELTEDGALRTEKYETSIEGVFAVGDCASTSRTILNAMASGMAAATRITAQLQQNR</sequence>
<feature type="domain" description="FAD/NAD(P)-binding" evidence="4">
    <location>
        <begin position="255"/>
        <end position="299"/>
    </location>
</feature>
<dbReference type="VEuPathDB" id="FungiDB:Z518_00657"/>
<name>A0A0D2G4H0_9EURO</name>
<gene>
    <name evidence="5" type="ORF">Z518_00657</name>
</gene>
<dbReference type="GO" id="GO:0016491">
    <property type="term" value="F:oxidoreductase activity"/>
    <property type="evidence" value="ECO:0007669"/>
    <property type="project" value="UniProtKB-KW"/>
</dbReference>
<dbReference type="GO" id="GO:0097237">
    <property type="term" value="P:cellular response to toxic substance"/>
    <property type="evidence" value="ECO:0007669"/>
    <property type="project" value="UniProtKB-ARBA"/>
</dbReference>
<evidence type="ECO:0000313" key="6">
    <source>
        <dbReference type="Proteomes" id="UP000053617"/>
    </source>
</evidence>
<dbReference type="HOGENOM" id="CLU_031864_5_0_1"/>
<keyword evidence="2" id="KW-0285">Flavoprotein</keyword>
<accession>A0A0D2G4H0</accession>
<dbReference type="EMBL" id="KN847475">
    <property type="protein sequence ID" value="KIX09577.1"/>
    <property type="molecule type" value="Genomic_DNA"/>
</dbReference>
<comment type="similarity">
    <text evidence="1">Belongs to the class-II pyridine nucleotide-disulfide oxidoreductase family.</text>
</comment>
<evidence type="ECO:0000256" key="2">
    <source>
        <dbReference type="ARBA" id="ARBA00022630"/>
    </source>
</evidence>
<reference evidence="5 6" key="1">
    <citation type="submission" date="2015-01" db="EMBL/GenBank/DDBJ databases">
        <title>The Genome Sequence of Rhinocladiella mackenzie CBS 650.93.</title>
        <authorList>
            <consortium name="The Broad Institute Genomics Platform"/>
            <person name="Cuomo C."/>
            <person name="de Hoog S."/>
            <person name="Gorbushina A."/>
            <person name="Stielow B."/>
            <person name="Teixiera M."/>
            <person name="Abouelleil A."/>
            <person name="Chapman S.B."/>
            <person name="Priest M."/>
            <person name="Young S.K."/>
            <person name="Wortman J."/>
            <person name="Nusbaum C."/>
            <person name="Birren B."/>
        </authorList>
    </citation>
    <scope>NUCLEOTIDE SEQUENCE [LARGE SCALE GENOMIC DNA]</scope>
    <source>
        <strain evidence="5 6">CBS 650.93</strain>
    </source>
</reference>
<evidence type="ECO:0000259" key="4">
    <source>
        <dbReference type="Pfam" id="PF07992"/>
    </source>
</evidence>
<keyword evidence="3" id="KW-0560">Oxidoreductase</keyword>
<dbReference type="OrthoDB" id="10260355at2759"/>
<dbReference type="InterPro" id="IPR023753">
    <property type="entry name" value="FAD/NAD-binding_dom"/>
</dbReference>
<dbReference type="RefSeq" id="XP_013276713.1">
    <property type="nucleotide sequence ID" value="XM_013421259.1"/>
</dbReference>
<dbReference type="PANTHER" id="PTHR48105">
    <property type="entry name" value="THIOREDOXIN REDUCTASE 1-RELATED-RELATED"/>
    <property type="match status" value="1"/>
</dbReference>
<evidence type="ECO:0000256" key="3">
    <source>
        <dbReference type="ARBA" id="ARBA00023002"/>
    </source>
</evidence>
<dbReference type="InterPro" id="IPR050097">
    <property type="entry name" value="Ferredoxin-NADP_redctase_2"/>
</dbReference>
<dbReference type="GeneID" id="25288728"/>
<evidence type="ECO:0000256" key="1">
    <source>
        <dbReference type="ARBA" id="ARBA00009333"/>
    </source>
</evidence>
<dbReference type="AlphaFoldDB" id="A0A0D2G4H0"/>
<dbReference type="SUPFAM" id="SSF51905">
    <property type="entry name" value="FAD/NAD(P)-binding domain"/>
    <property type="match status" value="1"/>
</dbReference>
<dbReference type="STRING" id="1442369.A0A0D2G4H0"/>
<keyword evidence="6" id="KW-1185">Reference proteome</keyword>